<evidence type="ECO:0000259" key="1">
    <source>
        <dbReference type="PROSITE" id="PS50822"/>
    </source>
</evidence>
<evidence type="ECO:0000313" key="2">
    <source>
        <dbReference type="Proteomes" id="UP000504606"/>
    </source>
</evidence>
<dbReference type="CDD" id="cd04658">
    <property type="entry name" value="Piwi_piwi-like_Euk"/>
    <property type="match status" value="1"/>
</dbReference>
<feature type="domain" description="Piwi" evidence="1">
    <location>
        <begin position="1"/>
        <end position="289"/>
    </location>
</feature>
<dbReference type="Pfam" id="PF02171">
    <property type="entry name" value="Piwi"/>
    <property type="match status" value="1"/>
</dbReference>
<proteinExistence type="predicted"/>
<dbReference type="KEGG" id="foc:127749991"/>
<gene>
    <name evidence="3" type="primary">LOC127749991</name>
</gene>
<dbReference type="InterPro" id="IPR003165">
    <property type="entry name" value="Piwi"/>
</dbReference>
<dbReference type="PROSITE" id="PS50822">
    <property type="entry name" value="PIWI"/>
    <property type="match status" value="1"/>
</dbReference>
<dbReference type="Gene3D" id="3.40.50.2300">
    <property type="match status" value="1"/>
</dbReference>
<keyword evidence="2" id="KW-1185">Reference proteome</keyword>
<dbReference type="FunFam" id="3.30.420.10:FF:000014">
    <property type="entry name" value="Piwi-like RNA-mediated gene silencing 1"/>
    <property type="match status" value="1"/>
</dbReference>
<reference evidence="3" key="2">
    <citation type="submission" date="2025-08" db="UniProtKB">
        <authorList>
            <consortium name="RefSeq"/>
        </authorList>
    </citation>
    <scope>IDENTIFICATION</scope>
    <source>
        <tissue evidence="3">Whole organism</tissue>
    </source>
</reference>
<dbReference type="Proteomes" id="UP000504606">
    <property type="component" value="Unplaced"/>
</dbReference>
<reference evidence="3" key="1">
    <citation type="journal article" date="2018" name="Proc. Natl. Acad. Sci. U.S.A.">
        <title>Phylogenomics and the evolution of hemipteroid insects.</title>
        <authorList>
            <person name="Johnson K.P."/>
            <person name="Dietrich C.H."/>
            <person name="Friedrich F."/>
            <person name="Beutel R.G."/>
            <person name="Wipfler B."/>
            <person name="Peters R.S."/>
            <person name="Allen J.M."/>
            <person name="Petersen M."/>
            <person name="Donath A."/>
            <person name="Walden K.K."/>
            <person name="Kozlov A.M."/>
            <person name="Podsiadlowski L."/>
            <person name="Mayer C."/>
            <person name="Meusemann K."/>
            <person name="Vasilikopoulos A."/>
            <person name="Waterhouse R.M."/>
            <person name="Cameron S.L."/>
            <person name="Weirauch C."/>
            <person name="Swanson D.R."/>
            <person name="Percy D.M."/>
            <person name="Hardy N.B."/>
            <person name="Terry I."/>
            <person name="Liu S."/>
            <person name="Zhou X."/>
            <person name="Misof B."/>
            <person name="Robertson H.M."/>
            <person name="Yoshizawa K."/>
        </authorList>
    </citation>
    <scope>NUCLEOTIDE SEQUENCE</scope>
    <source>
        <tissue evidence="3">Whole organism</tissue>
    </source>
</reference>
<dbReference type="SMART" id="SM00950">
    <property type="entry name" value="Piwi"/>
    <property type="match status" value="1"/>
</dbReference>
<dbReference type="GeneID" id="127749991"/>
<dbReference type="RefSeq" id="XP_052126253.1">
    <property type="nucleotide sequence ID" value="XM_052270293.1"/>
</dbReference>
<sequence length="303" mass="33449">MCVVQGNRADVYSAIKKKCCVDRAVPTQVIQAKNVTKPQAARLSIASKVAIQMCCKIGGAPWTVSIPLSDLMVVGFDVCHDTATRGTDQGAMVASLDKAMSRYYSTVTAHRSGEELSTNLAASIGSAVRKYREVNGRLPGRIIIYRDGVGEGQIPYVATTELECIKVALNNLYNGQEMKMTFVIVTKRINTRIFTDKRMNAPPGSVVDDVITDPEKYDFFLVSQSVGQGTVSPTSYNVIYDTMGLPAERLQRLTYKLCYLYFNWNGTVRVPAPCQYAHKLAFLVGQSIHRPIHGGLEDLLYFL</sequence>
<dbReference type="Gene3D" id="3.30.420.10">
    <property type="entry name" value="Ribonuclease H-like superfamily/Ribonuclease H"/>
    <property type="match status" value="1"/>
</dbReference>
<dbReference type="SUPFAM" id="SSF53098">
    <property type="entry name" value="Ribonuclease H-like"/>
    <property type="match status" value="1"/>
</dbReference>
<dbReference type="AlphaFoldDB" id="A0A9C6UE85"/>
<dbReference type="PANTHER" id="PTHR22891">
    <property type="entry name" value="EUKARYOTIC TRANSLATION INITIATION FACTOR 2C"/>
    <property type="match status" value="1"/>
</dbReference>
<name>A0A9C6UE85_FRAOC</name>
<dbReference type="InterPro" id="IPR036397">
    <property type="entry name" value="RNaseH_sf"/>
</dbReference>
<dbReference type="InterPro" id="IPR012337">
    <property type="entry name" value="RNaseH-like_sf"/>
</dbReference>
<evidence type="ECO:0000313" key="3">
    <source>
        <dbReference type="RefSeq" id="XP_052126253.1"/>
    </source>
</evidence>
<organism evidence="2 3">
    <name type="scientific">Frankliniella occidentalis</name>
    <name type="common">Western flower thrips</name>
    <name type="synonym">Euthrips occidentalis</name>
    <dbReference type="NCBI Taxonomy" id="133901"/>
    <lineage>
        <taxon>Eukaryota</taxon>
        <taxon>Metazoa</taxon>
        <taxon>Ecdysozoa</taxon>
        <taxon>Arthropoda</taxon>
        <taxon>Hexapoda</taxon>
        <taxon>Insecta</taxon>
        <taxon>Pterygota</taxon>
        <taxon>Neoptera</taxon>
        <taxon>Paraneoptera</taxon>
        <taxon>Thysanoptera</taxon>
        <taxon>Terebrantia</taxon>
        <taxon>Thripoidea</taxon>
        <taxon>Thripidae</taxon>
        <taxon>Frankliniella</taxon>
    </lineage>
</organism>
<protein>
    <submittedName>
        <fullName evidence="3">Piwi-like protein Siwi</fullName>
    </submittedName>
</protein>
<dbReference type="GO" id="GO:0003676">
    <property type="term" value="F:nucleic acid binding"/>
    <property type="evidence" value="ECO:0007669"/>
    <property type="project" value="InterPro"/>
</dbReference>
<dbReference type="OrthoDB" id="445936at2759"/>
<accession>A0A9C6UE85</accession>